<evidence type="ECO:0000313" key="1">
    <source>
        <dbReference type="EMBL" id="OGL83571.1"/>
    </source>
</evidence>
<dbReference type="EMBL" id="MGEM01000050">
    <property type="protein sequence ID" value="OGL83571.1"/>
    <property type="molecule type" value="Genomic_DNA"/>
</dbReference>
<evidence type="ECO:0000313" key="2">
    <source>
        <dbReference type="Proteomes" id="UP000177704"/>
    </source>
</evidence>
<dbReference type="Proteomes" id="UP000177704">
    <property type="component" value="Unassembled WGS sequence"/>
</dbReference>
<proteinExistence type="predicted"/>
<name>A0A1F7UZA2_9BACT</name>
<reference evidence="1 2" key="1">
    <citation type="journal article" date="2016" name="Nat. Commun.">
        <title>Thousands of microbial genomes shed light on interconnected biogeochemical processes in an aquifer system.</title>
        <authorList>
            <person name="Anantharaman K."/>
            <person name="Brown C.T."/>
            <person name="Hug L.A."/>
            <person name="Sharon I."/>
            <person name="Castelle C.J."/>
            <person name="Probst A.J."/>
            <person name="Thomas B.C."/>
            <person name="Singh A."/>
            <person name="Wilkins M.J."/>
            <person name="Karaoz U."/>
            <person name="Brodie E.L."/>
            <person name="Williams K.H."/>
            <person name="Hubbard S.S."/>
            <person name="Banfield J.F."/>
        </authorList>
    </citation>
    <scope>NUCLEOTIDE SEQUENCE [LARGE SCALE GENOMIC DNA]</scope>
</reference>
<gene>
    <name evidence="1" type="ORF">A3B36_00930</name>
</gene>
<accession>A0A1F7UZA2</accession>
<organism evidence="1 2">
    <name type="scientific">Candidatus Uhrbacteria bacterium RIFCSPLOWO2_01_FULL_55_36</name>
    <dbReference type="NCBI Taxonomy" id="1802404"/>
    <lineage>
        <taxon>Bacteria</taxon>
        <taxon>Candidatus Uhriibacteriota</taxon>
    </lineage>
</organism>
<comment type="caution">
    <text evidence="1">The sequence shown here is derived from an EMBL/GenBank/DDBJ whole genome shotgun (WGS) entry which is preliminary data.</text>
</comment>
<protein>
    <submittedName>
        <fullName evidence="1">Uncharacterized protein</fullName>
    </submittedName>
</protein>
<dbReference type="AlphaFoldDB" id="A0A1F7UZA2"/>
<sequence>MQTTLPAKSIDKRQVAQSIRILMEYADIGWEELKEISPSSARTMKKGDIPEAWKRARGMLKGMDIDPLAYQRAIRAEWDHRP</sequence>